<accession>A0ABU8BDL8</accession>
<name>A0ABU8BDL8_9BRAD</name>
<gene>
    <name evidence="1" type="ORF">V1286_004182</name>
</gene>
<proteinExistence type="predicted"/>
<reference evidence="1 2" key="1">
    <citation type="submission" date="2024-02" db="EMBL/GenBank/DDBJ databases">
        <title>Adaptive strategies in a cosmopolitan and abundant soil bacterium.</title>
        <authorList>
            <person name="Carini P."/>
        </authorList>
    </citation>
    <scope>NUCLEOTIDE SEQUENCE [LARGE SCALE GENOMIC DNA]</scope>
    <source>
        <strain evidence="1 2">AZCC 1608</strain>
    </source>
</reference>
<dbReference type="Proteomes" id="UP001364224">
    <property type="component" value="Unassembled WGS sequence"/>
</dbReference>
<keyword evidence="2" id="KW-1185">Reference proteome</keyword>
<dbReference type="PROSITE" id="PS51257">
    <property type="entry name" value="PROKAR_LIPOPROTEIN"/>
    <property type="match status" value="1"/>
</dbReference>
<evidence type="ECO:0000313" key="1">
    <source>
        <dbReference type="EMBL" id="MEH2556653.1"/>
    </source>
</evidence>
<evidence type="ECO:0000313" key="2">
    <source>
        <dbReference type="Proteomes" id="UP001364224"/>
    </source>
</evidence>
<dbReference type="RefSeq" id="WP_334482103.1">
    <property type="nucleotide sequence ID" value="NZ_JAZHRV010000001.1"/>
</dbReference>
<organism evidence="1 2">
    <name type="scientific">Bradyrhizobium algeriense</name>
    <dbReference type="NCBI Taxonomy" id="634784"/>
    <lineage>
        <taxon>Bacteria</taxon>
        <taxon>Pseudomonadati</taxon>
        <taxon>Pseudomonadota</taxon>
        <taxon>Alphaproteobacteria</taxon>
        <taxon>Hyphomicrobiales</taxon>
        <taxon>Nitrobacteraceae</taxon>
        <taxon>Bradyrhizobium</taxon>
    </lineage>
</organism>
<sequence length="123" mass="13035">MKNAFAPPYKAASILLSEFCSAGASVASGCGVIAGKVGRLYGCGSFRRTPKWQMTVSMLSSGLRNLRPCCASQACILAIEARPTPLISESSRLVCRDMISGRKTARSAAHRTTNDAYGAFVIN</sequence>
<dbReference type="EMBL" id="JAZHRV010000001">
    <property type="protein sequence ID" value="MEH2556653.1"/>
    <property type="molecule type" value="Genomic_DNA"/>
</dbReference>
<protein>
    <submittedName>
        <fullName evidence="1">Uncharacterized protein</fullName>
    </submittedName>
</protein>
<comment type="caution">
    <text evidence="1">The sequence shown here is derived from an EMBL/GenBank/DDBJ whole genome shotgun (WGS) entry which is preliminary data.</text>
</comment>